<protein>
    <recommendedName>
        <fullName evidence="5">Secreted protein</fullName>
    </recommendedName>
</protein>
<evidence type="ECO:0000313" key="4">
    <source>
        <dbReference type="Proteomes" id="UP000599437"/>
    </source>
</evidence>
<organism evidence="3 4">
    <name type="scientific">Streptomyces chryseus</name>
    <dbReference type="NCBI Taxonomy" id="68186"/>
    <lineage>
        <taxon>Bacteria</taxon>
        <taxon>Bacillati</taxon>
        <taxon>Actinomycetota</taxon>
        <taxon>Actinomycetes</taxon>
        <taxon>Kitasatosporales</taxon>
        <taxon>Streptomycetaceae</taxon>
        <taxon>Streptomyces</taxon>
    </lineage>
</organism>
<accession>A0ABQ3DLN0</accession>
<feature type="compositionally biased region" description="Basic and acidic residues" evidence="1">
    <location>
        <begin position="77"/>
        <end position="104"/>
    </location>
</feature>
<gene>
    <name evidence="3" type="ORF">GCM10010346_29500</name>
</gene>
<proteinExistence type="predicted"/>
<dbReference type="Proteomes" id="UP000599437">
    <property type="component" value="Unassembled WGS sequence"/>
</dbReference>
<sequence length="104" mass="10937">MRGVINGSAVVAAALCVVGFLVGGGAAVLGVVLVAVAAVAWQVAAASRPRPSRAVRVVRVVRVRPPDGRRPSGRIGHQRDPHVVRDERGQGQRVEDLVEPEPPR</sequence>
<feature type="region of interest" description="Disordered" evidence="1">
    <location>
        <begin position="65"/>
        <end position="104"/>
    </location>
</feature>
<keyword evidence="4" id="KW-1185">Reference proteome</keyword>
<feature type="transmembrane region" description="Helical" evidence="2">
    <location>
        <begin position="12"/>
        <end position="41"/>
    </location>
</feature>
<evidence type="ECO:0008006" key="5">
    <source>
        <dbReference type="Google" id="ProtNLM"/>
    </source>
</evidence>
<dbReference type="EMBL" id="BMVO01000007">
    <property type="protein sequence ID" value="GHB04526.1"/>
    <property type="molecule type" value="Genomic_DNA"/>
</dbReference>
<comment type="caution">
    <text evidence="3">The sequence shown here is derived from an EMBL/GenBank/DDBJ whole genome shotgun (WGS) entry which is preliminary data.</text>
</comment>
<name>A0ABQ3DLN0_9ACTN</name>
<evidence type="ECO:0000256" key="2">
    <source>
        <dbReference type="SAM" id="Phobius"/>
    </source>
</evidence>
<keyword evidence="2" id="KW-1133">Transmembrane helix</keyword>
<keyword evidence="2" id="KW-0812">Transmembrane</keyword>
<reference evidence="4" key="1">
    <citation type="journal article" date="2019" name="Int. J. Syst. Evol. Microbiol.">
        <title>The Global Catalogue of Microorganisms (GCM) 10K type strain sequencing project: providing services to taxonomists for standard genome sequencing and annotation.</title>
        <authorList>
            <consortium name="The Broad Institute Genomics Platform"/>
            <consortium name="The Broad Institute Genome Sequencing Center for Infectious Disease"/>
            <person name="Wu L."/>
            <person name="Ma J."/>
        </authorList>
    </citation>
    <scope>NUCLEOTIDE SEQUENCE [LARGE SCALE GENOMIC DNA]</scope>
    <source>
        <strain evidence="4">JCM 4737</strain>
    </source>
</reference>
<evidence type="ECO:0000313" key="3">
    <source>
        <dbReference type="EMBL" id="GHB04526.1"/>
    </source>
</evidence>
<keyword evidence="2" id="KW-0472">Membrane</keyword>
<evidence type="ECO:0000256" key="1">
    <source>
        <dbReference type="SAM" id="MobiDB-lite"/>
    </source>
</evidence>